<feature type="region of interest" description="Disordered" evidence="8">
    <location>
        <begin position="222"/>
        <end position="265"/>
    </location>
</feature>
<evidence type="ECO:0000256" key="2">
    <source>
        <dbReference type="ARBA" id="ARBA00004236"/>
    </source>
</evidence>
<evidence type="ECO:0000256" key="3">
    <source>
        <dbReference type="ARBA" id="ARBA00022475"/>
    </source>
</evidence>
<dbReference type="RefSeq" id="WP_132706834.1">
    <property type="nucleotide sequence ID" value="NZ_JACIGF010000001.1"/>
</dbReference>
<keyword evidence="4 9" id="KW-0812">Transmembrane</keyword>
<dbReference type="Proteomes" id="UP000295399">
    <property type="component" value="Unassembled WGS sequence"/>
</dbReference>
<feature type="transmembrane region" description="Helical" evidence="9">
    <location>
        <begin position="24"/>
        <end position="45"/>
    </location>
</feature>
<reference evidence="11 12" key="1">
    <citation type="submission" date="2019-03" db="EMBL/GenBank/DDBJ databases">
        <title>Genomic Encyclopedia of Type Strains, Phase IV (KMG-IV): sequencing the most valuable type-strain genomes for metagenomic binning, comparative biology and taxonomic classification.</title>
        <authorList>
            <person name="Goeker M."/>
        </authorList>
    </citation>
    <scope>NUCLEOTIDE SEQUENCE [LARGE SCALE GENOMIC DNA]</scope>
    <source>
        <strain evidence="11 12">DSM 2132</strain>
    </source>
</reference>
<dbReference type="InterPro" id="IPR026039">
    <property type="entry name" value="YfgM"/>
</dbReference>
<dbReference type="FunCoup" id="A0A4R2PRQ4">
    <property type="interactions" value="27"/>
</dbReference>
<gene>
    <name evidence="11" type="ORF">EV659_101321</name>
</gene>
<proteinExistence type="predicted"/>
<evidence type="ECO:0000256" key="4">
    <source>
        <dbReference type="ARBA" id="ARBA00022692"/>
    </source>
</evidence>
<evidence type="ECO:0000256" key="7">
    <source>
        <dbReference type="ARBA" id="ARBA00023186"/>
    </source>
</evidence>
<feature type="domain" description="Ancillary SecYEG translocon subunit/Cell division coordinator CpoB TPR" evidence="10">
    <location>
        <begin position="22"/>
        <end position="145"/>
    </location>
</feature>
<comment type="caution">
    <text evidence="11">The sequence shown here is derived from an EMBL/GenBank/DDBJ whole genome shotgun (WGS) entry which is preliminary data.</text>
</comment>
<evidence type="ECO:0000256" key="9">
    <source>
        <dbReference type="SAM" id="Phobius"/>
    </source>
</evidence>
<keyword evidence="3" id="KW-1003">Cell membrane</keyword>
<feature type="compositionally biased region" description="Low complexity" evidence="8">
    <location>
        <begin position="222"/>
        <end position="242"/>
    </location>
</feature>
<evidence type="ECO:0000256" key="5">
    <source>
        <dbReference type="ARBA" id="ARBA00022989"/>
    </source>
</evidence>
<dbReference type="GO" id="GO:0005886">
    <property type="term" value="C:plasma membrane"/>
    <property type="evidence" value="ECO:0007669"/>
    <property type="project" value="UniProtKB-SubCell"/>
</dbReference>
<name>A0A4R2PRQ4_RHOSA</name>
<protein>
    <recommendedName>
        <fullName evidence="10">Ancillary SecYEG translocon subunit/Cell division coordinator CpoB TPR domain-containing protein</fullName>
    </recommendedName>
</protein>
<comment type="subcellular location">
    <subcellularLocation>
        <location evidence="2">Cell membrane</location>
    </subcellularLocation>
    <subcellularLocation>
        <location evidence="1">Membrane</location>
        <topology evidence="1">Single-pass membrane protein</topology>
    </subcellularLocation>
</comment>
<sequence>MSDIFREVDEEVRKDQTVALLKRYGPILGILAVLIVAGVAGWQIWQSQREAQLRAASDRYVSLVETLASADAGAVPEAVAEAELDAGYGALLSLRMAAADLAAGDATAAVAVYDRLAAGGTEDPVMRDFARLQAARALLSDGDTQAVADRVIVRLEPLSGGTGVMAGAALELLAVVHMELGDWAAAEAYLERLGELDLPGFGVQQRRGELMALVRDAQAAMAPEGAAAEDAAPAGDVEAPGADTGPTDEATQGASGQEGGEGSGR</sequence>
<evidence type="ECO:0000313" key="11">
    <source>
        <dbReference type="EMBL" id="TCP38417.1"/>
    </source>
</evidence>
<dbReference type="AlphaFoldDB" id="A0A4R2PRQ4"/>
<dbReference type="Pfam" id="PF09976">
    <property type="entry name" value="TPR_21"/>
    <property type="match status" value="1"/>
</dbReference>
<keyword evidence="5 9" id="KW-1133">Transmembrane helix</keyword>
<keyword evidence="12" id="KW-1185">Reference proteome</keyword>
<dbReference type="OrthoDB" id="7173339at2"/>
<evidence type="ECO:0000256" key="8">
    <source>
        <dbReference type="SAM" id="MobiDB-lite"/>
    </source>
</evidence>
<dbReference type="EMBL" id="SLXO01000001">
    <property type="protein sequence ID" value="TCP38417.1"/>
    <property type="molecule type" value="Genomic_DNA"/>
</dbReference>
<evidence type="ECO:0000256" key="1">
    <source>
        <dbReference type="ARBA" id="ARBA00004167"/>
    </source>
</evidence>
<dbReference type="GO" id="GO:0044877">
    <property type="term" value="F:protein-containing complex binding"/>
    <property type="evidence" value="ECO:0007669"/>
    <property type="project" value="InterPro"/>
</dbReference>
<dbReference type="PANTHER" id="PTHR38035">
    <property type="entry name" value="UPF0070 PROTEIN YFGM"/>
    <property type="match status" value="1"/>
</dbReference>
<evidence type="ECO:0000313" key="12">
    <source>
        <dbReference type="Proteomes" id="UP000295399"/>
    </source>
</evidence>
<dbReference type="InParanoid" id="A0A4R2PRQ4"/>
<dbReference type="PANTHER" id="PTHR38035:SF1">
    <property type="entry name" value="ANCILLARY SECYEG TRANSLOCON SUBUNIT"/>
    <property type="match status" value="1"/>
</dbReference>
<keyword evidence="6 9" id="KW-0472">Membrane</keyword>
<dbReference type="InterPro" id="IPR018704">
    <property type="entry name" value="SecYEG/CpoB_TPR"/>
</dbReference>
<organism evidence="11 12">
    <name type="scientific">Rhodothalassium salexigens DSM 2132</name>
    <dbReference type="NCBI Taxonomy" id="1188247"/>
    <lineage>
        <taxon>Bacteria</taxon>
        <taxon>Pseudomonadati</taxon>
        <taxon>Pseudomonadota</taxon>
        <taxon>Alphaproteobacteria</taxon>
        <taxon>Rhodothalassiales</taxon>
        <taxon>Rhodothalassiaceae</taxon>
        <taxon>Rhodothalassium</taxon>
    </lineage>
</organism>
<evidence type="ECO:0000259" key="10">
    <source>
        <dbReference type="Pfam" id="PF09976"/>
    </source>
</evidence>
<accession>A0A4R2PRQ4</accession>
<keyword evidence="7" id="KW-0143">Chaperone</keyword>
<evidence type="ECO:0000256" key="6">
    <source>
        <dbReference type="ARBA" id="ARBA00023136"/>
    </source>
</evidence>
<feature type="compositionally biased region" description="Gly residues" evidence="8">
    <location>
        <begin position="256"/>
        <end position="265"/>
    </location>
</feature>